<evidence type="ECO:0000313" key="8">
    <source>
        <dbReference type="EMBL" id="KAJ7963327.1"/>
    </source>
</evidence>
<comment type="caution">
    <text evidence="8">The sequence shown here is derived from an EMBL/GenBank/DDBJ whole genome shotgun (WGS) entry which is preliminary data.</text>
</comment>
<dbReference type="Pfam" id="PF00664">
    <property type="entry name" value="ABC_membrane"/>
    <property type="match status" value="1"/>
</dbReference>
<keyword evidence="4 6" id="KW-0472">Membrane</keyword>
<evidence type="ECO:0000259" key="7">
    <source>
        <dbReference type="PROSITE" id="PS50929"/>
    </source>
</evidence>
<evidence type="ECO:0000256" key="4">
    <source>
        <dbReference type="ARBA" id="ARBA00023136"/>
    </source>
</evidence>
<dbReference type="AlphaFoldDB" id="A0AAD7PQ20"/>
<keyword evidence="9" id="KW-1185">Reference proteome</keyword>
<dbReference type="PANTHER" id="PTHR24222">
    <property type="entry name" value="ABC TRANSPORTER B FAMILY"/>
    <property type="match status" value="1"/>
</dbReference>
<dbReference type="EMBL" id="JARAOO010000007">
    <property type="protein sequence ID" value="KAJ7963327.1"/>
    <property type="molecule type" value="Genomic_DNA"/>
</dbReference>
<dbReference type="InterPro" id="IPR036640">
    <property type="entry name" value="ABC1_TM_sf"/>
</dbReference>
<keyword evidence="3 6" id="KW-1133">Transmembrane helix</keyword>
<feature type="domain" description="ABC transmembrane type-1" evidence="7">
    <location>
        <begin position="264"/>
        <end position="342"/>
    </location>
</feature>
<protein>
    <submittedName>
        <fullName evidence="8">ABC transporter B family member 19-like</fullName>
    </submittedName>
</protein>
<dbReference type="GO" id="GO:0140359">
    <property type="term" value="F:ABC-type transporter activity"/>
    <property type="evidence" value="ECO:0007669"/>
    <property type="project" value="InterPro"/>
</dbReference>
<evidence type="ECO:0000256" key="2">
    <source>
        <dbReference type="ARBA" id="ARBA00022692"/>
    </source>
</evidence>
<dbReference type="GO" id="GO:0005886">
    <property type="term" value="C:plasma membrane"/>
    <property type="evidence" value="ECO:0007669"/>
    <property type="project" value="TreeGrafter"/>
</dbReference>
<dbReference type="InterPro" id="IPR011527">
    <property type="entry name" value="ABC1_TM_dom"/>
</dbReference>
<name>A0AAD7PQ20_QUISA</name>
<comment type="subcellular location">
    <subcellularLocation>
        <location evidence="1">Membrane</location>
        <topology evidence="1">Multi-pass membrane protein</topology>
    </subcellularLocation>
</comment>
<feature type="compositionally biased region" description="Acidic residues" evidence="5">
    <location>
        <begin position="124"/>
        <end position="143"/>
    </location>
</feature>
<proteinExistence type="predicted"/>
<dbReference type="KEGG" id="qsa:O6P43_018439"/>
<feature type="region of interest" description="Disordered" evidence="5">
    <location>
        <begin position="84"/>
        <end position="144"/>
    </location>
</feature>
<dbReference type="PANTHER" id="PTHR24222:SF84">
    <property type="entry name" value="ABC TRANSPORTER DOMAIN-CONTAINING PROTEIN"/>
    <property type="match status" value="1"/>
</dbReference>
<accession>A0AAD7PQ20</accession>
<dbReference type="PROSITE" id="PS50929">
    <property type="entry name" value="ABC_TM1F"/>
    <property type="match status" value="1"/>
</dbReference>
<evidence type="ECO:0000313" key="9">
    <source>
        <dbReference type="Proteomes" id="UP001163823"/>
    </source>
</evidence>
<sequence>MSMQGGRLELQSYVARDNYHSYGENSKSNGYSSKLPVTKEGRSGKGNFSPLAEEDELSVIDYETREYHLGLSHGRHHYDHDSNGDYVGHGISHDENALGSGHHGHKSWQSTGHRYGVDKVSISGDDDDNDDGDDDDDYEDDEGPEKSVGLFSLFKYSTKWDMVLVILGCLGALINGGPLPWYSYLFGELVSKIARESENDKTQMLKDVEKVCTLMTGLAAVVVVGAYKEITCWRLEFLVILLKLKKLRERRWLSLFTMCLHSYVGYTVGFLRSWKVSLVVFSVIPLTMFCGIAYKAVYVGLTAQEEVSYRKAGSIAEQAISSIRTVFSFVAEDHLASRYAGLPEKSGPFGGKDWLC</sequence>
<feature type="transmembrane region" description="Helical" evidence="6">
    <location>
        <begin position="252"/>
        <end position="271"/>
    </location>
</feature>
<feature type="transmembrane region" description="Helical" evidence="6">
    <location>
        <begin position="277"/>
        <end position="301"/>
    </location>
</feature>
<feature type="compositionally biased region" description="Polar residues" evidence="5">
    <location>
        <begin position="23"/>
        <end position="32"/>
    </location>
</feature>
<reference evidence="8" key="1">
    <citation type="journal article" date="2023" name="Science">
        <title>Elucidation of the pathway for biosynthesis of saponin adjuvants from the soapbark tree.</title>
        <authorList>
            <person name="Reed J."/>
            <person name="Orme A."/>
            <person name="El-Demerdash A."/>
            <person name="Owen C."/>
            <person name="Martin L.B.B."/>
            <person name="Misra R.C."/>
            <person name="Kikuchi S."/>
            <person name="Rejzek M."/>
            <person name="Martin A.C."/>
            <person name="Harkess A."/>
            <person name="Leebens-Mack J."/>
            <person name="Louveau T."/>
            <person name="Stephenson M.J."/>
            <person name="Osbourn A."/>
        </authorList>
    </citation>
    <scope>NUCLEOTIDE SEQUENCE</scope>
    <source>
        <strain evidence="8">S10</strain>
    </source>
</reference>
<evidence type="ECO:0000256" key="1">
    <source>
        <dbReference type="ARBA" id="ARBA00004141"/>
    </source>
</evidence>
<dbReference type="SUPFAM" id="SSF90123">
    <property type="entry name" value="ABC transporter transmembrane region"/>
    <property type="match status" value="1"/>
</dbReference>
<dbReference type="GO" id="GO:0005524">
    <property type="term" value="F:ATP binding"/>
    <property type="evidence" value="ECO:0007669"/>
    <property type="project" value="InterPro"/>
</dbReference>
<feature type="transmembrane region" description="Helical" evidence="6">
    <location>
        <begin position="162"/>
        <end position="182"/>
    </location>
</feature>
<evidence type="ECO:0000256" key="3">
    <source>
        <dbReference type="ARBA" id="ARBA00022989"/>
    </source>
</evidence>
<evidence type="ECO:0000256" key="6">
    <source>
        <dbReference type="SAM" id="Phobius"/>
    </source>
</evidence>
<keyword evidence="2 6" id="KW-0812">Transmembrane</keyword>
<dbReference type="InterPro" id="IPR039421">
    <property type="entry name" value="Type_1_exporter"/>
</dbReference>
<dbReference type="Proteomes" id="UP001163823">
    <property type="component" value="Chromosome 7"/>
</dbReference>
<gene>
    <name evidence="8" type="ORF">O6P43_018439</name>
</gene>
<evidence type="ECO:0000256" key="5">
    <source>
        <dbReference type="SAM" id="MobiDB-lite"/>
    </source>
</evidence>
<dbReference type="Gene3D" id="1.20.1560.10">
    <property type="entry name" value="ABC transporter type 1, transmembrane domain"/>
    <property type="match status" value="2"/>
</dbReference>
<organism evidence="8 9">
    <name type="scientific">Quillaja saponaria</name>
    <name type="common">Soap bark tree</name>
    <dbReference type="NCBI Taxonomy" id="32244"/>
    <lineage>
        <taxon>Eukaryota</taxon>
        <taxon>Viridiplantae</taxon>
        <taxon>Streptophyta</taxon>
        <taxon>Embryophyta</taxon>
        <taxon>Tracheophyta</taxon>
        <taxon>Spermatophyta</taxon>
        <taxon>Magnoliopsida</taxon>
        <taxon>eudicotyledons</taxon>
        <taxon>Gunneridae</taxon>
        <taxon>Pentapetalae</taxon>
        <taxon>rosids</taxon>
        <taxon>fabids</taxon>
        <taxon>Fabales</taxon>
        <taxon>Quillajaceae</taxon>
        <taxon>Quillaja</taxon>
    </lineage>
</organism>
<feature type="region of interest" description="Disordered" evidence="5">
    <location>
        <begin position="20"/>
        <end position="50"/>
    </location>
</feature>